<reference evidence="3 4" key="1">
    <citation type="submission" date="2021-07" db="EMBL/GenBank/DDBJ databases">
        <title>Paenibacillus radiodurans sp. nov., isolated from the southeastern edge of Tengger Desert.</title>
        <authorList>
            <person name="Zhang G."/>
        </authorList>
    </citation>
    <scope>NUCLEOTIDE SEQUENCE [LARGE SCALE GENOMIC DNA]</scope>
    <source>
        <strain evidence="3 4">DT7-4</strain>
    </source>
</reference>
<protein>
    <recommendedName>
        <fullName evidence="5">Lipoprotein</fullName>
    </recommendedName>
</protein>
<dbReference type="RefSeq" id="WP_219873408.1">
    <property type="nucleotide sequence ID" value="NZ_JAHZIJ010000011.1"/>
</dbReference>
<dbReference type="Proteomes" id="UP000812277">
    <property type="component" value="Unassembled WGS sequence"/>
</dbReference>
<evidence type="ECO:0000313" key="3">
    <source>
        <dbReference type="EMBL" id="MBW7476166.1"/>
    </source>
</evidence>
<evidence type="ECO:0008006" key="5">
    <source>
        <dbReference type="Google" id="ProtNLM"/>
    </source>
</evidence>
<dbReference type="EMBL" id="JAHZIJ010000011">
    <property type="protein sequence ID" value="MBW7476166.1"/>
    <property type="molecule type" value="Genomic_DNA"/>
</dbReference>
<feature type="compositionally biased region" description="Polar residues" evidence="1">
    <location>
        <begin position="95"/>
        <end position="105"/>
    </location>
</feature>
<keyword evidence="4" id="KW-1185">Reference proteome</keyword>
<keyword evidence="2" id="KW-0732">Signal</keyword>
<feature type="compositionally biased region" description="Low complexity" evidence="1">
    <location>
        <begin position="64"/>
        <end position="77"/>
    </location>
</feature>
<feature type="compositionally biased region" description="Basic and acidic residues" evidence="1">
    <location>
        <begin position="142"/>
        <end position="159"/>
    </location>
</feature>
<feature type="compositionally biased region" description="Low complexity" evidence="1">
    <location>
        <begin position="41"/>
        <end position="56"/>
    </location>
</feature>
<feature type="compositionally biased region" description="Basic and acidic residues" evidence="1">
    <location>
        <begin position="123"/>
        <end position="135"/>
    </location>
</feature>
<feature type="chain" id="PRO_5047213091" description="Lipoprotein" evidence="2">
    <location>
        <begin position="24"/>
        <end position="306"/>
    </location>
</feature>
<name>A0ABS7D9C2_9BACL</name>
<comment type="caution">
    <text evidence="3">The sequence shown here is derived from an EMBL/GenBank/DDBJ whole genome shotgun (WGS) entry which is preliminary data.</text>
</comment>
<evidence type="ECO:0000256" key="1">
    <source>
        <dbReference type="SAM" id="MobiDB-lite"/>
    </source>
</evidence>
<dbReference type="PROSITE" id="PS51257">
    <property type="entry name" value="PROKAR_LIPOPROTEIN"/>
    <property type="match status" value="1"/>
</dbReference>
<accession>A0ABS7D9C2</accession>
<feature type="region of interest" description="Disordered" evidence="1">
    <location>
        <begin position="41"/>
        <end position="195"/>
    </location>
</feature>
<organism evidence="3 4">
    <name type="scientific">Paenibacillus oenotherae</name>
    <dbReference type="NCBI Taxonomy" id="1435645"/>
    <lineage>
        <taxon>Bacteria</taxon>
        <taxon>Bacillati</taxon>
        <taxon>Bacillota</taxon>
        <taxon>Bacilli</taxon>
        <taxon>Bacillales</taxon>
        <taxon>Paenibacillaceae</taxon>
        <taxon>Paenibacillus</taxon>
    </lineage>
</organism>
<feature type="compositionally biased region" description="Low complexity" evidence="1">
    <location>
        <begin position="167"/>
        <end position="177"/>
    </location>
</feature>
<feature type="signal peptide" evidence="2">
    <location>
        <begin position="1"/>
        <end position="23"/>
    </location>
</feature>
<evidence type="ECO:0000313" key="4">
    <source>
        <dbReference type="Proteomes" id="UP000812277"/>
    </source>
</evidence>
<sequence length="306" mass="32208">MRKIKWFILLAFLLILGCGNTSSKETEAGSFVVESAADSVGDGAASPQEAESEAAAGVDAETRSNAATGSNSAASQAPATEQATPKEATAEQPVNKLSAQGQTAQADEMPAASAADGNVSGKPADKNARPDKKAEPAGVTSAKEDASAEPRNSSSKDSKGTQNSTNAAQPAAKAPAKPGKDSTNGISTISWSGFFDNEDQTTPSDQFWDLSGSQVAINGYMGEILSFDKNWFLLIPAPGAECPFDNGDETYWNKIMIVYVPADSNLRHHKGPLKVSGRLDVGIKVDESGYKTMFRIYDAEFEEITE</sequence>
<gene>
    <name evidence="3" type="ORF">K0T92_15590</name>
</gene>
<proteinExistence type="predicted"/>
<feature type="compositionally biased region" description="Polar residues" evidence="1">
    <location>
        <begin position="181"/>
        <end position="191"/>
    </location>
</feature>
<evidence type="ECO:0000256" key="2">
    <source>
        <dbReference type="SAM" id="SignalP"/>
    </source>
</evidence>